<dbReference type="FunFam" id="3.40.980.10:FF:000011">
    <property type="entry name" value="Molybdopterin molybdenumtransferase"/>
    <property type="match status" value="1"/>
</dbReference>
<dbReference type="GO" id="GO:0005829">
    <property type="term" value="C:cytosol"/>
    <property type="evidence" value="ECO:0007669"/>
    <property type="project" value="TreeGrafter"/>
</dbReference>
<dbReference type="OrthoDB" id="4349954at2759"/>
<keyword evidence="4" id="KW-0501">Molybdenum cofactor biosynthesis</keyword>
<evidence type="ECO:0000256" key="2">
    <source>
        <dbReference type="ARBA" id="ARBA00007589"/>
    </source>
</evidence>
<feature type="region of interest" description="Disordered" evidence="5">
    <location>
        <begin position="94"/>
        <end position="113"/>
    </location>
</feature>
<dbReference type="Gene3D" id="3.40.980.10">
    <property type="entry name" value="MoaB/Mog-like domain"/>
    <property type="match status" value="2"/>
</dbReference>
<comment type="pathway">
    <text evidence="1">Cofactor biosynthesis; molybdopterin biosynthesis.</text>
</comment>
<gene>
    <name evidence="7" type="ORF">ASPZODRAFT_321215</name>
</gene>
<evidence type="ECO:0000256" key="3">
    <source>
        <dbReference type="ARBA" id="ARBA00008339"/>
    </source>
</evidence>
<evidence type="ECO:0000313" key="7">
    <source>
        <dbReference type="EMBL" id="OJJ51128.1"/>
    </source>
</evidence>
<dbReference type="InterPro" id="IPR008284">
    <property type="entry name" value="MoCF_biosynth_CS"/>
</dbReference>
<dbReference type="InterPro" id="IPR036425">
    <property type="entry name" value="MoaB/Mog-like_dom_sf"/>
</dbReference>
<dbReference type="InterPro" id="IPR005111">
    <property type="entry name" value="MoeA_C_domain_IV"/>
</dbReference>
<evidence type="ECO:0000256" key="5">
    <source>
        <dbReference type="SAM" id="MobiDB-lite"/>
    </source>
</evidence>
<feature type="region of interest" description="Disordered" evidence="5">
    <location>
        <begin position="291"/>
        <end position="344"/>
    </location>
</feature>
<dbReference type="RefSeq" id="XP_022585638.1">
    <property type="nucleotide sequence ID" value="XM_022728234.1"/>
</dbReference>
<sequence length="816" mass="87105">MYSNGLRRDTASNNMFTQWNTISAGISIRVGSSAHLLSTPPLHLLKQRNTSSPGSARISSAQRGKWGTPNYEPRFSSSQTLRLRTLRRTWSLRRSRRHSPWRGQGNGRSLQSPRSCQTTCWPFNKRFVPGPMGRIRSILCSPVVGQGLLSRTIHQRCVQIEEISMRGPEGHQSIDFESSTIFTSRIENLLTCYFQAVSPLIDRHAPGIVHGMLAASLNVTPFAIMSRPVAGTRKRSLIITLPGSPKGAKENLDAVIKLLPHACMQAAGADSRSLHASGVKKLEVEAGIRPSQQQNNHQHHHHHNHNHHSHGPGHVVPRAHTLPLERPQSNDPNAGPTRRHRESPYPMLSVDDALKLISEHTPEPTVIEVPVTTSLVGFVLAEDILAAEAVPAYRASIVDGYAVIAPESTAAGPGTKGTFPVASVTHAEAGGILAPLEPGTIARITTGAPLPPNANAVVMVEDTVLVTTTADGKEEATVEILTNAIKPGENVREPGSDVSLGSRILQKGDLITSVGGEIGLLASTGTRTVKVYKKPCVGVLSTGDELVEHDAPVTLQGGQIRDSNRPSLISCLTSWGFPTVDLGIARDTPVGQIEQYLRDALRGVGSSPSVDVIVTTGGVSMGELDLLKPTIERSLGGTIHFGRVSMKPGKPTTFATVPFKPSSSSSSPSTGNIDIQQEREIRLIFSLPGNPASALVTLNLFVLPSLHKLMGMGQRDTISPTLSPPLGLPLVSVTLSHPFPSDAKRTEYHRAVVSASRADGRLYASSTGLEGVGQRSSRVGSLASANALLVIKPGKGPVAKGEMVDALMLGPLQQMG</sequence>
<evidence type="ECO:0000313" key="8">
    <source>
        <dbReference type="Proteomes" id="UP000184188"/>
    </source>
</evidence>
<dbReference type="Gene3D" id="2.170.190.11">
    <property type="entry name" value="Molybdopterin biosynthesis moea protein, domain 3"/>
    <property type="match status" value="1"/>
</dbReference>
<dbReference type="Pfam" id="PF03454">
    <property type="entry name" value="MoeA_C"/>
    <property type="match status" value="1"/>
</dbReference>
<organism evidence="7 8">
    <name type="scientific">Penicilliopsis zonata CBS 506.65</name>
    <dbReference type="NCBI Taxonomy" id="1073090"/>
    <lineage>
        <taxon>Eukaryota</taxon>
        <taxon>Fungi</taxon>
        <taxon>Dikarya</taxon>
        <taxon>Ascomycota</taxon>
        <taxon>Pezizomycotina</taxon>
        <taxon>Eurotiomycetes</taxon>
        <taxon>Eurotiomycetidae</taxon>
        <taxon>Eurotiales</taxon>
        <taxon>Aspergillaceae</taxon>
        <taxon>Penicilliopsis</taxon>
    </lineage>
</organism>
<dbReference type="Pfam" id="PF00994">
    <property type="entry name" value="MoCF_biosynth"/>
    <property type="match status" value="1"/>
</dbReference>
<evidence type="ECO:0000259" key="6">
    <source>
        <dbReference type="SMART" id="SM00852"/>
    </source>
</evidence>
<dbReference type="CDD" id="cd00887">
    <property type="entry name" value="MoeA"/>
    <property type="match status" value="1"/>
</dbReference>
<dbReference type="PROSITE" id="PS01079">
    <property type="entry name" value="MOCF_BIOSYNTHESIS_2"/>
    <property type="match status" value="1"/>
</dbReference>
<dbReference type="SUPFAM" id="SSF63867">
    <property type="entry name" value="MoeA C-terminal domain-like"/>
    <property type="match status" value="1"/>
</dbReference>
<protein>
    <recommendedName>
        <fullName evidence="6">MoaB/Mog domain-containing protein</fullName>
    </recommendedName>
</protein>
<dbReference type="FunFam" id="2.170.190.11:FF:000002">
    <property type="entry name" value="Molybdopterin molybdenumtransferase"/>
    <property type="match status" value="1"/>
</dbReference>
<evidence type="ECO:0000256" key="4">
    <source>
        <dbReference type="ARBA" id="ARBA00023150"/>
    </source>
</evidence>
<dbReference type="VEuPathDB" id="FungiDB:ASPZODRAFT_321215"/>
<dbReference type="InterPro" id="IPR036135">
    <property type="entry name" value="MoeA_linker/N_sf"/>
</dbReference>
<feature type="domain" description="MoaB/Mog" evidence="6">
    <location>
        <begin position="538"/>
        <end position="708"/>
    </location>
</feature>
<comment type="similarity">
    <text evidence="2">In the N-terminal section; belongs to the MoaB/Mog family.</text>
</comment>
<comment type="similarity">
    <text evidence="3">In the C-terminal section; belongs to the MoeA family.</text>
</comment>
<accession>A0A1L9SVB2</accession>
<feature type="compositionally biased region" description="Basic residues" evidence="5">
    <location>
        <begin position="297"/>
        <end position="311"/>
    </location>
</feature>
<evidence type="ECO:0000256" key="1">
    <source>
        <dbReference type="ARBA" id="ARBA00005046"/>
    </source>
</evidence>
<dbReference type="GO" id="GO:0061599">
    <property type="term" value="F:molybdopterin molybdotransferase activity"/>
    <property type="evidence" value="ECO:0007669"/>
    <property type="project" value="TreeGrafter"/>
</dbReference>
<dbReference type="PANTHER" id="PTHR10192:SF5">
    <property type="entry name" value="GEPHYRIN"/>
    <property type="match status" value="1"/>
</dbReference>
<name>A0A1L9SVB2_9EURO</name>
<dbReference type="SUPFAM" id="SSF53218">
    <property type="entry name" value="Molybdenum cofactor biosynthesis proteins"/>
    <property type="match status" value="2"/>
</dbReference>
<dbReference type="EMBL" id="KV878336">
    <property type="protein sequence ID" value="OJJ51128.1"/>
    <property type="molecule type" value="Genomic_DNA"/>
</dbReference>
<reference evidence="8" key="1">
    <citation type="journal article" date="2017" name="Genome Biol.">
        <title>Comparative genomics reveals high biological diversity and specific adaptations in the industrially and medically important fungal genus Aspergillus.</title>
        <authorList>
            <person name="de Vries R.P."/>
            <person name="Riley R."/>
            <person name="Wiebenga A."/>
            <person name="Aguilar-Osorio G."/>
            <person name="Amillis S."/>
            <person name="Uchima C.A."/>
            <person name="Anderluh G."/>
            <person name="Asadollahi M."/>
            <person name="Askin M."/>
            <person name="Barry K."/>
            <person name="Battaglia E."/>
            <person name="Bayram O."/>
            <person name="Benocci T."/>
            <person name="Braus-Stromeyer S.A."/>
            <person name="Caldana C."/>
            <person name="Canovas D."/>
            <person name="Cerqueira G.C."/>
            <person name="Chen F."/>
            <person name="Chen W."/>
            <person name="Choi C."/>
            <person name="Clum A."/>
            <person name="Dos Santos R.A."/>
            <person name="Damasio A.R."/>
            <person name="Diallinas G."/>
            <person name="Emri T."/>
            <person name="Fekete E."/>
            <person name="Flipphi M."/>
            <person name="Freyberg S."/>
            <person name="Gallo A."/>
            <person name="Gournas C."/>
            <person name="Habgood R."/>
            <person name="Hainaut M."/>
            <person name="Harispe M.L."/>
            <person name="Henrissat B."/>
            <person name="Hilden K.S."/>
            <person name="Hope R."/>
            <person name="Hossain A."/>
            <person name="Karabika E."/>
            <person name="Karaffa L."/>
            <person name="Karanyi Z."/>
            <person name="Krasevec N."/>
            <person name="Kuo A."/>
            <person name="Kusch H."/>
            <person name="LaButti K."/>
            <person name="Lagendijk E.L."/>
            <person name="Lapidus A."/>
            <person name="Levasseur A."/>
            <person name="Lindquist E."/>
            <person name="Lipzen A."/>
            <person name="Logrieco A.F."/>
            <person name="MacCabe A."/>
            <person name="Maekelae M.R."/>
            <person name="Malavazi I."/>
            <person name="Melin P."/>
            <person name="Meyer V."/>
            <person name="Mielnichuk N."/>
            <person name="Miskei M."/>
            <person name="Molnar A.P."/>
            <person name="Mule G."/>
            <person name="Ngan C.Y."/>
            <person name="Orejas M."/>
            <person name="Orosz E."/>
            <person name="Ouedraogo J.P."/>
            <person name="Overkamp K.M."/>
            <person name="Park H.-S."/>
            <person name="Perrone G."/>
            <person name="Piumi F."/>
            <person name="Punt P.J."/>
            <person name="Ram A.F."/>
            <person name="Ramon A."/>
            <person name="Rauscher S."/>
            <person name="Record E."/>
            <person name="Riano-Pachon D.M."/>
            <person name="Robert V."/>
            <person name="Roehrig J."/>
            <person name="Ruller R."/>
            <person name="Salamov A."/>
            <person name="Salih N.S."/>
            <person name="Samson R.A."/>
            <person name="Sandor E."/>
            <person name="Sanguinetti M."/>
            <person name="Schuetze T."/>
            <person name="Sepcic K."/>
            <person name="Shelest E."/>
            <person name="Sherlock G."/>
            <person name="Sophianopoulou V."/>
            <person name="Squina F.M."/>
            <person name="Sun H."/>
            <person name="Susca A."/>
            <person name="Todd R.B."/>
            <person name="Tsang A."/>
            <person name="Unkles S.E."/>
            <person name="van de Wiele N."/>
            <person name="van Rossen-Uffink D."/>
            <person name="Oliveira J.V."/>
            <person name="Vesth T.C."/>
            <person name="Visser J."/>
            <person name="Yu J.-H."/>
            <person name="Zhou M."/>
            <person name="Andersen M.R."/>
            <person name="Archer D.B."/>
            <person name="Baker S.E."/>
            <person name="Benoit I."/>
            <person name="Brakhage A.A."/>
            <person name="Braus G.H."/>
            <person name="Fischer R."/>
            <person name="Frisvad J.C."/>
            <person name="Goldman G.H."/>
            <person name="Houbraken J."/>
            <person name="Oakley B."/>
            <person name="Pocsi I."/>
            <person name="Scazzocchio C."/>
            <person name="Seiboth B."/>
            <person name="vanKuyk P.A."/>
            <person name="Wortman J."/>
            <person name="Dyer P.S."/>
            <person name="Grigoriev I.V."/>
        </authorList>
    </citation>
    <scope>NUCLEOTIDE SEQUENCE [LARGE SCALE GENOMIC DNA]</scope>
    <source>
        <strain evidence="8">CBS 506.65</strain>
    </source>
</reference>
<dbReference type="SMART" id="SM00852">
    <property type="entry name" value="MoCF_biosynth"/>
    <property type="match status" value="1"/>
</dbReference>
<dbReference type="InterPro" id="IPR038987">
    <property type="entry name" value="MoeA-like"/>
</dbReference>
<dbReference type="GeneID" id="34614698"/>
<dbReference type="AlphaFoldDB" id="A0A1L9SVB2"/>
<feature type="region of interest" description="Disordered" evidence="5">
    <location>
        <begin position="46"/>
        <end position="78"/>
    </location>
</feature>
<dbReference type="UniPathway" id="UPA00344"/>
<dbReference type="Proteomes" id="UP000184188">
    <property type="component" value="Unassembled WGS sequence"/>
</dbReference>
<dbReference type="PANTHER" id="PTHR10192">
    <property type="entry name" value="MOLYBDOPTERIN BIOSYNTHESIS PROTEIN"/>
    <property type="match status" value="1"/>
</dbReference>
<dbReference type="InterPro" id="IPR001453">
    <property type="entry name" value="MoaB/Mog_dom"/>
</dbReference>
<dbReference type="SUPFAM" id="SSF63882">
    <property type="entry name" value="MoeA N-terminal region -like"/>
    <property type="match status" value="1"/>
</dbReference>
<dbReference type="Gene3D" id="2.40.340.10">
    <property type="entry name" value="MoeA, C-terminal, domain IV"/>
    <property type="match status" value="1"/>
</dbReference>
<keyword evidence="8" id="KW-1185">Reference proteome</keyword>
<dbReference type="InterPro" id="IPR036688">
    <property type="entry name" value="MoeA_C_domain_IV_sf"/>
</dbReference>
<dbReference type="Gene3D" id="3.90.105.10">
    <property type="entry name" value="Molybdopterin biosynthesis moea protein, domain 2"/>
    <property type="match status" value="1"/>
</dbReference>
<dbReference type="InterPro" id="IPR005110">
    <property type="entry name" value="MoeA_linker/N"/>
</dbReference>
<proteinExistence type="inferred from homology"/>
<dbReference type="GO" id="GO:0006777">
    <property type="term" value="P:Mo-molybdopterin cofactor biosynthetic process"/>
    <property type="evidence" value="ECO:0007669"/>
    <property type="project" value="UniProtKB-KW"/>
</dbReference>
<dbReference type="STRING" id="1073090.A0A1L9SVB2"/>
<feature type="compositionally biased region" description="Polar residues" evidence="5">
    <location>
        <begin position="47"/>
        <end position="62"/>
    </location>
</feature>
<dbReference type="Pfam" id="PF03453">
    <property type="entry name" value="MoeA_N"/>
    <property type="match status" value="1"/>
</dbReference>